<dbReference type="GO" id="GO:0005886">
    <property type="term" value="C:plasma membrane"/>
    <property type="evidence" value="ECO:0007669"/>
    <property type="project" value="UniProtKB-SubCell"/>
</dbReference>
<evidence type="ECO:0000313" key="8">
    <source>
        <dbReference type="Proteomes" id="UP000225379"/>
    </source>
</evidence>
<keyword evidence="2" id="KW-1003">Cell membrane</keyword>
<feature type="transmembrane region" description="Helical" evidence="6">
    <location>
        <begin position="94"/>
        <end position="110"/>
    </location>
</feature>
<dbReference type="AlphaFoldDB" id="A0A2B8B6Y0"/>
<sequence>MSFIRLEPRGQASKTMVYVTPLLAVALTLLSGFILFLAMGFDPLKALYSFFVAPVTSVRGVGELVVKATPLVLCAVGLAIGFRANVWNIGAEGQLTLGAITGGGLALAFYGEGGWWLLPMMVIGGAIGGAVWAAVPAFLRLRFNASEILTSLMLNYVALLLLNYVVHGPFRDPDGFAFPESRLFEADATLPILWAGTRVHLGALLALLALAGGWLLIARTFIGFQIKVIGLTPAAAGYAGFDQKRIVWLTLLLSGALAGIAGMGEVAGPIGQITASISPGYGYTAIIVAFLGRLHPVGILLAALLMALSFIGGEAAQIAMGLPKAITGVFQGMLLFFLLASDVLIRYRVRFGARRAAA</sequence>
<feature type="transmembrane region" description="Helical" evidence="6">
    <location>
        <begin position="270"/>
        <end position="292"/>
    </location>
</feature>
<dbReference type="GO" id="GO:0022857">
    <property type="term" value="F:transmembrane transporter activity"/>
    <property type="evidence" value="ECO:0007669"/>
    <property type="project" value="InterPro"/>
</dbReference>
<dbReference type="InterPro" id="IPR001851">
    <property type="entry name" value="ABC_transp_permease"/>
</dbReference>
<dbReference type="RefSeq" id="WP_098739392.1">
    <property type="nucleotide sequence ID" value="NZ_PDKW01000043.1"/>
</dbReference>
<comment type="subcellular location">
    <subcellularLocation>
        <location evidence="1">Cell membrane</location>
        <topology evidence="1">Multi-pass membrane protein</topology>
    </subcellularLocation>
</comment>
<comment type="caution">
    <text evidence="7">The sequence shown here is derived from an EMBL/GenBank/DDBJ whole genome shotgun (WGS) entry which is preliminary data.</text>
</comment>
<feature type="transmembrane region" description="Helical" evidence="6">
    <location>
        <begin position="246"/>
        <end position="264"/>
    </location>
</feature>
<protein>
    <submittedName>
        <fullName evidence="7">Sugar ABC transporter permease</fullName>
    </submittedName>
</protein>
<proteinExistence type="predicted"/>
<feature type="transmembrane region" description="Helical" evidence="6">
    <location>
        <begin position="148"/>
        <end position="166"/>
    </location>
</feature>
<dbReference type="Pfam" id="PF02653">
    <property type="entry name" value="BPD_transp_2"/>
    <property type="match status" value="1"/>
</dbReference>
<evidence type="ECO:0000256" key="1">
    <source>
        <dbReference type="ARBA" id="ARBA00004651"/>
    </source>
</evidence>
<evidence type="ECO:0000256" key="2">
    <source>
        <dbReference type="ARBA" id="ARBA00022475"/>
    </source>
</evidence>
<feature type="transmembrane region" description="Helical" evidence="6">
    <location>
        <begin position="325"/>
        <end position="345"/>
    </location>
</feature>
<organism evidence="7 8">
    <name type="scientific">Azospirillum palustre</name>
    <dbReference type="NCBI Taxonomy" id="2044885"/>
    <lineage>
        <taxon>Bacteria</taxon>
        <taxon>Pseudomonadati</taxon>
        <taxon>Pseudomonadota</taxon>
        <taxon>Alphaproteobacteria</taxon>
        <taxon>Rhodospirillales</taxon>
        <taxon>Azospirillaceae</taxon>
        <taxon>Azospirillum</taxon>
    </lineage>
</organism>
<evidence type="ECO:0000256" key="6">
    <source>
        <dbReference type="SAM" id="Phobius"/>
    </source>
</evidence>
<evidence type="ECO:0000256" key="3">
    <source>
        <dbReference type="ARBA" id="ARBA00022692"/>
    </source>
</evidence>
<reference evidence="8" key="1">
    <citation type="submission" date="2017-10" db="EMBL/GenBank/DDBJ databases">
        <authorList>
            <person name="Kravchenko I.K."/>
            <person name="Grouzdev D.S."/>
        </authorList>
    </citation>
    <scope>NUCLEOTIDE SEQUENCE [LARGE SCALE GENOMIC DNA]</scope>
    <source>
        <strain evidence="8">B2</strain>
    </source>
</reference>
<feature type="transmembrane region" description="Helical" evidence="6">
    <location>
        <begin position="199"/>
        <end position="217"/>
    </location>
</feature>
<evidence type="ECO:0000256" key="4">
    <source>
        <dbReference type="ARBA" id="ARBA00022989"/>
    </source>
</evidence>
<dbReference type="Proteomes" id="UP000225379">
    <property type="component" value="Unassembled WGS sequence"/>
</dbReference>
<feature type="transmembrane region" description="Helical" evidence="6">
    <location>
        <begin position="61"/>
        <end position="82"/>
    </location>
</feature>
<dbReference type="OrthoDB" id="9809785at2"/>
<accession>A0A2B8B6Y0</accession>
<evidence type="ECO:0000256" key="5">
    <source>
        <dbReference type="ARBA" id="ARBA00023136"/>
    </source>
</evidence>
<dbReference type="PANTHER" id="PTHR47089:SF1">
    <property type="entry name" value="GUANOSINE ABC TRANSPORTER PERMEASE PROTEIN NUPP"/>
    <property type="match status" value="1"/>
</dbReference>
<evidence type="ECO:0000313" key="7">
    <source>
        <dbReference type="EMBL" id="PGH53313.1"/>
    </source>
</evidence>
<keyword evidence="3 6" id="KW-0812">Transmembrane</keyword>
<feature type="transmembrane region" description="Helical" evidence="6">
    <location>
        <begin position="21"/>
        <end position="41"/>
    </location>
</feature>
<name>A0A2B8B6Y0_9PROT</name>
<dbReference type="PANTHER" id="PTHR47089">
    <property type="entry name" value="ABC TRANSPORTER, PERMEASE PROTEIN"/>
    <property type="match status" value="1"/>
</dbReference>
<keyword evidence="8" id="KW-1185">Reference proteome</keyword>
<keyword evidence="5 6" id="KW-0472">Membrane</keyword>
<dbReference type="CDD" id="cd06580">
    <property type="entry name" value="TM_PBP1_transp_TpRbsC_like"/>
    <property type="match status" value="1"/>
</dbReference>
<keyword evidence="4 6" id="KW-1133">Transmembrane helix</keyword>
<gene>
    <name evidence="7" type="ORF">CRT60_25805</name>
</gene>
<dbReference type="EMBL" id="PDKW01000043">
    <property type="protein sequence ID" value="PGH53313.1"/>
    <property type="molecule type" value="Genomic_DNA"/>
</dbReference>
<feature type="transmembrane region" description="Helical" evidence="6">
    <location>
        <begin position="299"/>
        <end position="319"/>
    </location>
</feature>
<feature type="transmembrane region" description="Helical" evidence="6">
    <location>
        <begin position="116"/>
        <end position="139"/>
    </location>
</feature>